<evidence type="ECO:0000313" key="5">
    <source>
        <dbReference type="EMBL" id="KAL3119220.1"/>
    </source>
</evidence>
<dbReference type="PROSITE" id="PS01031">
    <property type="entry name" value="SHSP"/>
    <property type="match status" value="1"/>
</dbReference>
<evidence type="ECO:0000256" key="1">
    <source>
        <dbReference type="PROSITE-ProRule" id="PRU00285"/>
    </source>
</evidence>
<evidence type="ECO:0000259" key="4">
    <source>
        <dbReference type="PROSITE" id="PS01031"/>
    </source>
</evidence>
<dbReference type="EMBL" id="JBICBT010000194">
    <property type="protein sequence ID" value="KAL3121191.1"/>
    <property type="molecule type" value="Genomic_DNA"/>
</dbReference>
<feature type="domain" description="SHSP" evidence="4">
    <location>
        <begin position="128"/>
        <end position="214"/>
    </location>
</feature>
<evidence type="ECO:0000256" key="2">
    <source>
        <dbReference type="RuleBase" id="RU003616"/>
    </source>
</evidence>
<accession>A0ABD2M1P6</accession>
<sequence>MTAIPVKRDLFTGHSLFSSPSNKAADFEVELDVHQFAPNEIDVKVSGDDVVVHCAHESKVGQHTDKRELHRQYRLPLGVDPGTVKAHLSATGSRLTVTAAGNKATGQPPPPPAVLATHGTTFGQSIIPVKHVPASSFPITQKKQKFQVELDVHQFGPQEIDVKVSGFDVIIHCLHEKDGVKRELRRQYRLPDGVSPASVKSHMSPNGILTVEAE</sequence>
<dbReference type="CDD" id="cd06526">
    <property type="entry name" value="metazoan_ACD"/>
    <property type="match status" value="2"/>
</dbReference>
<comment type="caution">
    <text evidence="7">The sequence shown here is derived from an EMBL/GenBank/DDBJ whole genome shotgun (WGS) entry which is preliminary data.</text>
</comment>
<dbReference type="PANTHER" id="PTHR45640">
    <property type="entry name" value="HEAT SHOCK PROTEIN HSP-12.2-RELATED"/>
    <property type="match status" value="1"/>
</dbReference>
<dbReference type="EMBL" id="JBICBT010000255">
    <property type="protein sequence ID" value="KAL3119220.1"/>
    <property type="molecule type" value="Genomic_DNA"/>
</dbReference>
<dbReference type="Proteomes" id="UP001620626">
    <property type="component" value="Unassembled WGS sequence"/>
</dbReference>
<keyword evidence="8" id="KW-1185">Reference proteome</keyword>
<evidence type="ECO:0000313" key="6">
    <source>
        <dbReference type="EMBL" id="KAL3121191.1"/>
    </source>
</evidence>
<evidence type="ECO:0000313" key="7">
    <source>
        <dbReference type="EMBL" id="KAL3121426.1"/>
    </source>
</evidence>
<name>A0ABD2M1P6_9BILA</name>
<dbReference type="Gene3D" id="2.60.40.790">
    <property type="match status" value="2"/>
</dbReference>
<dbReference type="AlphaFoldDB" id="A0ABD2M1P6"/>
<dbReference type="EMBL" id="JBICBT010000188">
    <property type="protein sequence ID" value="KAL3121426.1"/>
    <property type="molecule type" value="Genomic_DNA"/>
</dbReference>
<comment type="similarity">
    <text evidence="1 2">Belongs to the small heat shock protein (HSP20) family.</text>
</comment>
<protein>
    <recommendedName>
        <fullName evidence="4">SHSP domain-containing protein</fullName>
    </recommendedName>
</protein>
<dbReference type="InterPro" id="IPR002068">
    <property type="entry name" value="A-crystallin/Hsp20_dom"/>
</dbReference>
<organism evidence="7 8">
    <name type="scientific">Heterodera trifolii</name>
    <dbReference type="NCBI Taxonomy" id="157864"/>
    <lineage>
        <taxon>Eukaryota</taxon>
        <taxon>Metazoa</taxon>
        <taxon>Ecdysozoa</taxon>
        <taxon>Nematoda</taxon>
        <taxon>Chromadorea</taxon>
        <taxon>Rhabditida</taxon>
        <taxon>Tylenchina</taxon>
        <taxon>Tylenchomorpha</taxon>
        <taxon>Tylenchoidea</taxon>
        <taxon>Heteroderidae</taxon>
        <taxon>Heteroderinae</taxon>
        <taxon>Heterodera</taxon>
    </lineage>
</organism>
<dbReference type="InterPro" id="IPR001436">
    <property type="entry name" value="Alpha-crystallin/sHSP_animal"/>
</dbReference>
<dbReference type="Pfam" id="PF00011">
    <property type="entry name" value="HSP20"/>
    <property type="match status" value="2"/>
</dbReference>
<feature type="region of interest" description="Disordered" evidence="3">
    <location>
        <begin position="194"/>
        <end position="214"/>
    </location>
</feature>
<dbReference type="PANTHER" id="PTHR45640:SF35">
    <property type="entry name" value="HEAT SHOCK PROTEIN HSP-12.2"/>
    <property type="match status" value="1"/>
</dbReference>
<gene>
    <name evidence="5" type="ORF">niasHT_003507</name>
    <name evidence="6" type="ORF">niasHT_006220</name>
    <name evidence="7" type="ORF">niasHT_006238</name>
</gene>
<dbReference type="SUPFAM" id="SSF49764">
    <property type="entry name" value="HSP20-like chaperones"/>
    <property type="match status" value="2"/>
</dbReference>
<dbReference type="InterPro" id="IPR008978">
    <property type="entry name" value="HSP20-like_chaperone"/>
</dbReference>
<evidence type="ECO:0000256" key="3">
    <source>
        <dbReference type="SAM" id="MobiDB-lite"/>
    </source>
</evidence>
<proteinExistence type="inferred from homology"/>
<evidence type="ECO:0000313" key="8">
    <source>
        <dbReference type="Proteomes" id="UP001620626"/>
    </source>
</evidence>
<reference evidence="7 8" key="1">
    <citation type="submission" date="2024-10" db="EMBL/GenBank/DDBJ databases">
        <authorList>
            <person name="Kim D."/>
        </authorList>
    </citation>
    <scope>NUCLEOTIDE SEQUENCE [LARGE SCALE GENOMIC DNA]</scope>
    <source>
        <strain evidence="7">BH-2024</strain>
    </source>
</reference>